<dbReference type="AlphaFoldDB" id="A0A0P6YEL9"/>
<comment type="caution">
    <text evidence="6">The sequence shown here is derived from an EMBL/GenBank/DDBJ whole genome shotgun (WGS) entry which is preliminary data.</text>
</comment>
<dbReference type="Pfam" id="PF17953">
    <property type="entry name" value="Csm4_C"/>
    <property type="match status" value="1"/>
</dbReference>
<dbReference type="STRING" id="869279.SE15_07020"/>
<dbReference type="OrthoDB" id="9812560at2"/>
<accession>A0A0P6YEL9</accession>
<reference evidence="6 7" key="1">
    <citation type="submission" date="2015-07" db="EMBL/GenBank/DDBJ databases">
        <title>Whole genome sequence of Thermanaerothrix daxensis DSM 23592.</title>
        <authorList>
            <person name="Hemp J."/>
            <person name="Ward L.M."/>
            <person name="Pace L.A."/>
            <person name="Fischer W.W."/>
        </authorList>
    </citation>
    <scope>NUCLEOTIDE SEQUENCE [LARGE SCALE GENOMIC DNA]</scope>
    <source>
        <strain evidence="6 7">GNS-1</strain>
    </source>
</reference>
<dbReference type="NCBIfam" id="TIGR01903">
    <property type="entry name" value="cas5_csm4"/>
    <property type="match status" value="1"/>
</dbReference>
<evidence type="ECO:0000256" key="3">
    <source>
        <dbReference type="ARBA" id="ARBA00022884"/>
    </source>
</evidence>
<keyword evidence="7" id="KW-1185">Reference proteome</keyword>
<feature type="domain" description="Csm4 C-terminal" evidence="5">
    <location>
        <begin position="276"/>
        <end position="366"/>
    </location>
</feature>
<dbReference type="InterPro" id="IPR040932">
    <property type="entry name" value="Csm4_C"/>
</dbReference>
<gene>
    <name evidence="6" type="ORF">SE15_07020</name>
</gene>
<comment type="similarity">
    <text evidence="1">Belongs to the CRISPR-associated Csm4 family.</text>
</comment>
<sequence length="376" mass="42034">MPRFTAYFLDFKSGLHVGQGAESLQETLPYLPADTLFAAMVSAWRHLGGDATALVHPFVSDPPQPPFLLTSAFPYAGRVRFYPFPVDWGVVFSSQRRRDVAYGKMLKRIRYFSEGLMRKAQAGEPLDAYLFPADEEAEPERGVALQGGALWLLKEEVGLLPKALHQDRPLRALRHVNVWREQRVPRVTVDRVSQGAVIYHSARVVFAQECGLWFGVAWRYPEQEVAPGLTYHAVLAQILKALEAQGVGGERSSGYGAFSLKASEEIDLPEPQPDRRALLLSRYHPREDEVAAALQKEGTAYTLVAVGGWLHSPDEKAQRRKRLWLVNEGSLVGWKEGGLIGNVPDVRPEYNGVTFRHPVYRYGLAVATAWPQGPDH</sequence>
<dbReference type="EMBL" id="LGKO01000003">
    <property type="protein sequence ID" value="KPL83421.1"/>
    <property type="molecule type" value="Genomic_DNA"/>
</dbReference>
<keyword evidence="4" id="KW-0051">Antiviral defense</keyword>
<evidence type="ECO:0000256" key="2">
    <source>
        <dbReference type="ARBA" id="ARBA00016109"/>
    </source>
</evidence>
<dbReference type="InterPro" id="IPR005510">
    <property type="entry name" value="Csm4"/>
</dbReference>
<dbReference type="Proteomes" id="UP000050544">
    <property type="component" value="Unassembled WGS sequence"/>
</dbReference>
<evidence type="ECO:0000256" key="1">
    <source>
        <dbReference type="ARBA" id="ARBA00005772"/>
    </source>
</evidence>
<dbReference type="GO" id="GO:0051607">
    <property type="term" value="P:defense response to virus"/>
    <property type="evidence" value="ECO:0007669"/>
    <property type="project" value="UniProtKB-KW"/>
</dbReference>
<evidence type="ECO:0000313" key="6">
    <source>
        <dbReference type="EMBL" id="KPL83421.1"/>
    </source>
</evidence>
<proteinExistence type="inferred from homology"/>
<keyword evidence="3" id="KW-0694">RNA-binding</keyword>
<evidence type="ECO:0000313" key="7">
    <source>
        <dbReference type="Proteomes" id="UP000050544"/>
    </source>
</evidence>
<name>A0A0P6YEL9_9CHLR</name>
<evidence type="ECO:0000256" key="4">
    <source>
        <dbReference type="ARBA" id="ARBA00023118"/>
    </source>
</evidence>
<evidence type="ECO:0000259" key="5">
    <source>
        <dbReference type="Pfam" id="PF17953"/>
    </source>
</evidence>
<dbReference type="GO" id="GO:0003723">
    <property type="term" value="F:RNA binding"/>
    <property type="evidence" value="ECO:0007669"/>
    <property type="project" value="UniProtKB-KW"/>
</dbReference>
<organism evidence="6 7">
    <name type="scientific">Thermanaerothrix daxensis</name>
    <dbReference type="NCBI Taxonomy" id="869279"/>
    <lineage>
        <taxon>Bacteria</taxon>
        <taxon>Bacillati</taxon>
        <taxon>Chloroflexota</taxon>
        <taxon>Anaerolineae</taxon>
        <taxon>Anaerolineales</taxon>
        <taxon>Anaerolineaceae</taxon>
        <taxon>Thermanaerothrix</taxon>
    </lineage>
</organism>
<protein>
    <recommendedName>
        <fullName evidence="2">CRISPR system Cms protein Csm4</fullName>
    </recommendedName>
</protein>
<dbReference type="RefSeq" id="WP_054521406.1">
    <property type="nucleotide sequence ID" value="NZ_LGKO01000003.1"/>
</dbReference>